<comment type="similarity">
    <text evidence="6">Belongs to the THAP1 family.</text>
</comment>
<keyword evidence="6" id="KW-0131">Cell cycle</keyword>
<evidence type="ECO:0000256" key="4">
    <source>
        <dbReference type="ARBA" id="ARBA00023125"/>
    </source>
</evidence>
<evidence type="ECO:0000256" key="3">
    <source>
        <dbReference type="ARBA" id="ARBA00022833"/>
    </source>
</evidence>
<dbReference type="GO" id="GO:0008270">
    <property type="term" value="F:zinc ion binding"/>
    <property type="evidence" value="ECO:0007669"/>
    <property type="project" value="UniProtKB-KW"/>
</dbReference>
<evidence type="ECO:0000256" key="1">
    <source>
        <dbReference type="ARBA" id="ARBA00022723"/>
    </source>
</evidence>
<dbReference type="GO" id="GO:0001935">
    <property type="term" value="P:endothelial cell proliferation"/>
    <property type="evidence" value="ECO:0007669"/>
    <property type="project" value="UniProtKB-UniRule"/>
</dbReference>
<keyword evidence="1" id="KW-0479">Metal-binding</keyword>
<feature type="compositionally biased region" description="Acidic residues" evidence="7">
    <location>
        <begin position="205"/>
        <end position="217"/>
    </location>
</feature>
<organism evidence="9 10">
    <name type="scientific">Coilia grayii</name>
    <name type="common">Gray's grenadier anchovy</name>
    <dbReference type="NCBI Taxonomy" id="363190"/>
    <lineage>
        <taxon>Eukaryota</taxon>
        <taxon>Metazoa</taxon>
        <taxon>Chordata</taxon>
        <taxon>Craniata</taxon>
        <taxon>Vertebrata</taxon>
        <taxon>Euteleostomi</taxon>
        <taxon>Actinopterygii</taxon>
        <taxon>Neopterygii</taxon>
        <taxon>Teleostei</taxon>
        <taxon>Clupei</taxon>
        <taxon>Clupeiformes</taxon>
        <taxon>Clupeoidei</taxon>
        <taxon>Engraulidae</taxon>
        <taxon>Coilinae</taxon>
        <taxon>Coilia</taxon>
    </lineage>
</organism>
<evidence type="ECO:0000256" key="5">
    <source>
        <dbReference type="PROSITE-ProRule" id="PRU00309"/>
    </source>
</evidence>
<comment type="function">
    <text evidence="6">DNA-binding transcription regulator that regulates endothelial cell proliferation and G1/S cell-cycle progression. Specifically binds the 5'-[AT]NTNN[GT]GGCA[AGT]-3' core DNA sequence and acts by modulating expression of pRB-E2F cell-cycle target genes.</text>
</comment>
<dbReference type="InterPro" id="IPR006612">
    <property type="entry name" value="THAP_Znf"/>
</dbReference>
<feature type="compositionally biased region" description="Polar residues" evidence="7">
    <location>
        <begin position="220"/>
        <end position="229"/>
    </location>
</feature>
<feature type="domain" description="THAP-type" evidence="8">
    <location>
        <begin position="1"/>
        <end position="94"/>
    </location>
</feature>
<evidence type="ECO:0000256" key="7">
    <source>
        <dbReference type="SAM" id="MobiDB-lite"/>
    </source>
</evidence>
<dbReference type="Pfam" id="PF05485">
    <property type="entry name" value="THAP"/>
    <property type="match status" value="1"/>
</dbReference>
<keyword evidence="6" id="KW-0805">Transcription regulation</keyword>
<dbReference type="PANTHER" id="PTHR46600">
    <property type="entry name" value="THAP DOMAIN-CONTAINING"/>
    <property type="match status" value="1"/>
</dbReference>
<dbReference type="InterPro" id="IPR026516">
    <property type="entry name" value="THAP1/10"/>
</dbReference>
<name>A0ABD1J8B8_9TELE</name>
<evidence type="ECO:0000259" key="8">
    <source>
        <dbReference type="PROSITE" id="PS50950"/>
    </source>
</evidence>
<comment type="subcellular location">
    <subcellularLocation>
        <location evidence="6">Nucleus</location>
        <location evidence="6">Nucleoplasm</location>
    </subcellularLocation>
</comment>
<dbReference type="PROSITE" id="PS50950">
    <property type="entry name" value="ZF_THAP"/>
    <property type="match status" value="1"/>
</dbReference>
<sequence length="229" mass="25465">MVNYCVCAGCNSTTRTGHRVHDFPKDKAILKRWVQFVRFTRADFSVTSVTENAKICSAHFKQEDYDPRDVRMASLGLKSPSRIRLIPTTVPSVHTHLSACPVPRPRRTKVGAARRKRELATMWTDASLQDSADTAVQETSVQDSADTAVQETAVQVNLKPMMVSVGTQTTFGMQTSTPLASPEQTDDEEDPCLISDSSWVPPDQMSEEEEEEGELFEVEPSQTCDLNPK</sequence>
<dbReference type="Gene3D" id="6.20.210.20">
    <property type="entry name" value="THAP domain"/>
    <property type="match status" value="1"/>
</dbReference>
<accession>A0ABD1J8B8</accession>
<dbReference type="GO" id="GO:0043565">
    <property type="term" value="F:sequence-specific DNA binding"/>
    <property type="evidence" value="ECO:0007669"/>
    <property type="project" value="UniProtKB-UniRule"/>
</dbReference>
<keyword evidence="6" id="KW-0804">Transcription</keyword>
<keyword evidence="6" id="KW-0175">Coiled coil</keyword>
<comment type="caution">
    <text evidence="9">The sequence shown here is derived from an EMBL/GenBank/DDBJ whole genome shotgun (WGS) entry which is preliminary data.</text>
</comment>
<evidence type="ECO:0000313" key="10">
    <source>
        <dbReference type="Proteomes" id="UP001591681"/>
    </source>
</evidence>
<dbReference type="GO" id="GO:0003700">
    <property type="term" value="F:DNA-binding transcription factor activity"/>
    <property type="evidence" value="ECO:0007669"/>
    <property type="project" value="UniProtKB-UniRule"/>
</dbReference>
<reference evidence="9 10" key="1">
    <citation type="submission" date="2024-09" db="EMBL/GenBank/DDBJ databases">
        <title>A chromosome-level genome assembly of Gray's grenadier anchovy, Coilia grayii.</title>
        <authorList>
            <person name="Fu Z."/>
        </authorList>
    </citation>
    <scope>NUCLEOTIDE SEQUENCE [LARGE SCALE GENOMIC DNA]</scope>
    <source>
        <strain evidence="9">G4</strain>
        <tissue evidence="9">Muscle</tissue>
    </source>
</reference>
<keyword evidence="4 5" id="KW-0238">DNA-binding</keyword>
<keyword evidence="2 5" id="KW-0863">Zinc-finger</keyword>
<evidence type="ECO:0000256" key="6">
    <source>
        <dbReference type="RuleBase" id="RU369073"/>
    </source>
</evidence>
<proteinExistence type="inferred from homology"/>
<dbReference type="SMART" id="SM00692">
    <property type="entry name" value="DM3"/>
    <property type="match status" value="1"/>
</dbReference>
<keyword evidence="6" id="KW-0539">Nucleus</keyword>
<dbReference type="SUPFAM" id="SSF57716">
    <property type="entry name" value="Glucocorticoid receptor-like (DNA-binding domain)"/>
    <property type="match status" value="1"/>
</dbReference>
<dbReference type="GO" id="GO:0005654">
    <property type="term" value="C:nucleoplasm"/>
    <property type="evidence" value="ECO:0007669"/>
    <property type="project" value="UniProtKB-SubCell"/>
</dbReference>
<dbReference type="AlphaFoldDB" id="A0ABD1J8B8"/>
<dbReference type="SMART" id="SM00980">
    <property type="entry name" value="THAP"/>
    <property type="match status" value="1"/>
</dbReference>
<evidence type="ECO:0000313" key="9">
    <source>
        <dbReference type="EMBL" id="KAL2082810.1"/>
    </source>
</evidence>
<feature type="compositionally biased region" description="Polar residues" evidence="7">
    <location>
        <begin position="173"/>
        <end position="183"/>
    </location>
</feature>
<keyword evidence="10" id="KW-1185">Reference proteome</keyword>
<dbReference type="EMBL" id="JBHFQA010000019">
    <property type="protein sequence ID" value="KAL2082810.1"/>
    <property type="molecule type" value="Genomic_DNA"/>
</dbReference>
<evidence type="ECO:0000256" key="2">
    <source>
        <dbReference type="ARBA" id="ARBA00022771"/>
    </source>
</evidence>
<dbReference type="Proteomes" id="UP001591681">
    <property type="component" value="Unassembled WGS sequence"/>
</dbReference>
<gene>
    <name evidence="9" type="ORF">ACEWY4_022628</name>
</gene>
<feature type="region of interest" description="Disordered" evidence="7">
    <location>
        <begin position="173"/>
        <end position="229"/>
    </location>
</feature>
<protein>
    <recommendedName>
        <fullName evidence="6">THAP domain-containing protein 1</fullName>
    </recommendedName>
</protein>
<keyword evidence="3" id="KW-0862">Zinc</keyword>
<dbReference type="InterPro" id="IPR038441">
    <property type="entry name" value="THAP_Znf_sf"/>
</dbReference>
<dbReference type="PANTHER" id="PTHR46600:SF11">
    <property type="entry name" value="THAP DOMAIN-CONTAINING PROTEIN 10"/>
    <property type="match status" value="1"/>
</dbReference>